<name>A0A815PXU8_9BILA</name>
<evidence type="ECO:0000256" key="5">
    <source>
        <dbReference type="SAM" id="Phobius"/>
    </source>
</evidence>
<feature type="domain" description="G-protein coupled receptors family 1 profile" evidence="6">
    <location>
        <begin position="1"/>
        <end position="164"/>
    </location>
</feature>
<dbReference type="GO" id="GO:0016020">
    <property type="term" value="C:membrane"/>
    <property type="evidence" value="ECO:0007669"/>
    <property type="project" value="UniProtKB-SubCell"/>
</dbReference>
<comment type="caution">
    <text evidence="7">The sequence shown here is derived from an EMBL/GenBank/DDBJ whole genome shotgun (WGS) entry which is preliminary data.</text>
</comment>
<evidence type="ECO:0000313" key="7">
    <source>
        <dbReference type="EMBL" id="CAF1455946.1"/>
    </source>
</evidence>
<sequence length="164" mass="18598">YSAATISTALLLMACIDRYLRSSSKVNYRNLATAKTATRYVIPTVIAVSCLLYIHILFFFEIQFGQCQAAGGWYSKFFQFWYLLFYTLLPPTLMIIFGLLTLNNVKKQRQRLAAAPRARAITVPTITIFLASPSIGTAGSAAQQQRRQRRESTMRKLILIQVFT</sequence>
<dbReference type="EMBL" id="CAJOBC010085184">
    <property type="protein sequence ID" value="CAF4327824.1"/>
    <property type="molecule type" value="Genomic_DNA"/>
</dbReference>
<keyword evidence="2 5" id="KW-0812">Transmembrane</keyword>
<reference evidence="7" key="1">
    <citation type="submission" date="2021-02" db="EMBL/GenBank/DDBJ databases">
        <authorList>
            <person name="Nowell W R."/>
        </authorList>
    </citation>
    <scope>NUCLEOTIDE SEQUENCE</scope>
</reference>
<feature type="non-terminal residue" evidence="7">
    <location>
        <position position="164"/>
    </location>
</feature>
<dbReference type="Gene3D" id="1.20.1070.10">
    <property type="entry name" value="Rhodopsin 7-helix transmembrane proteins"/>
    <property type="match status" value="1"/>
</dbReference>
<evidence type="ECO:0000313" key="8">
    <source>
        <dbReference type="EMBL" id="CAF4327824.1"/>
    </source>
</evidence>
<protein>
    <recommendedName>
        <fullName evidence="6">G-protein coupled receptors family 1 profile domain-containing protein</fullName>
    </recommendedName>
</protein>
<dbReference type="SUPFAM" id="SSF81321">
    <property type="entry name" value="Family A G protein-coupled receptor-like"/>
    <property type="match status" value="1"/>
</dbReference>
<dbReference type="PROSITE" id="PS50262">
    <property type="entry name" value="G_PROTEIN_RECEP_F1_2"/>
    <property type="match status" value="1"/>
</dbReference>
<keyword evidence="3 5" id="KW-1133">Transmembrane helix</keyword>
<dbReference type="Proteomes" id="UP000681722">
    <property type="component" value="Unassembled WGS sequence"/>
</dbReference>
<feature type="non-terminal residue" evidence="7">
    <location>
        <position position="1"/>
    </location>
</feature>
<comment type="subcellular location">
    <subcellularLocation>
        <location evidence="1">Membrane</location>
    </subcellularLocation>
</comment>
<keyword evidence="9" id="KW-1185">Reference proteome</keyword>
<dbReference type="AlphaFoldDB" id="A0A815PXU8"/>
<evidence type="ECO:0000256" key="3">
    <source>
        <dbReference type="ARBA" id="ARBA00022989"/>
    </source>
</evidence>
<evidence type="ECO:0000256" key="2">
    <source>
        <dbReference type="ARBA" id="ARBA00022692"/>
    </source>
</evidence>
<evidence type="ECO:0000313" key="9">
    <source>
        <dbReference type="Proteomes" id="UP000663829"/>
    </source>
</evidence>
<evidence type="ECO:0000256" key="1">
    <source>
        <dbReference type="ARBA" id="ARBA00004370"/>
    </source>
</evidence>
<feature type="transmembrane region" description="Helical" evidence="5">
    <location>
        <begin position="40"/>
        <end position="60"/>
    </location>
</feature>
<gene>
    <name evidence="7" type="ORF">GPM918_LOCUS34902</name>
    <name evidence="8" type="ORF">SRO942_LOCUS35618</name>
</gene>
<dbReference type="InterPro" id="IPR017452">
    <property type="entry name" value="GPCR_Rhodpsn_7TM"/>
</dbReference>
<keyword evidence="4 5" id="KW-0472">Membrane</keyword>
<proteinExistence type="predicted"/>
<evidence type="ECO:0000256" key="4">
    <source>
        <dbReference type="ARBA" id="ARBA00023136"/>
    </source>
</evidence>
<organism evidence="7 9">
    <name type="scientific">Didymodactylos carnosus</name>
    <dbReference type="NCBI Taxonomy" id="1234261"/>
    <lineage>
        <taxon>Eukaryota</taxon>
        <taxon>Metazoa</taxon>
        <taxon>Spiralia</taxon>
        <taxon>Gnathifera</taxon>
        <taxon>Rotifera</taxon>
        <taxon>Eurotatoria</taxon>
        <taxon>Bdelloidea</taxon>
        <taxon>Philodinida</taxon>
        <taxon>Philodinidae</taxon>
        <taxon>Didymodactylos</taxon>
    </lineage>
</organism>
<dbReference type="Proteomes" id="UP000663829">
    <property type="component" value="Unassembled WGS sequence"/>
</dbReference>
<evidence type="ECO:0000259" key="6">
    <source>
        <dbReference type="PROSITE" id="PS50262"/>
    </source>
</evidence>
<dbReference type="EMBL" id="CAJNOQ010019729">
    <property type="protein sequence ID" value="CAF1455946.1"/>
    <property type="molecule type" value="Genomic_DNA"/>
</dbReference>
<accession>A0A815PXU8</accession>
<feature type="transmembrane region" description="Helical" evidence="5">
    <location>
        <begin position="80"/>
        <end position="102"/>
    </location>
</feature>